<accession>A0A026WZM0</accession>
<protein>
    <submittedName>
        <fullName evidence="1">Uncharacterized protein</fullName>
    </submittedName>
</protein>
<evidence type="ECO:0000313" key="1">
    <source>
        <dbReference type="EMBL" id="EZA60584.1"/>
    </source>
</evidence>
<feature type="non-terminal residue" evidence="1">
    <location>
        <position position="1"/>
    </location>
</feature>
<proteinExistence type="predicted"/>
<keyword evidence="2" id="KW-1185">Reference proteome</keyword>
<evidence type="ECO:0000313" key="2">
    <source>
        <dbReference type="Proteomes" id="UP000053097"/>
    </source>
</evidence>
<dbReference type="Proteomes" id="UP000053097">
    <property type="component" value="Unassembled WGS sequence"/>
</dbReference>
<reference evidence="1 2" key="1">
    <citation type="journal article" date="2014" name="Curr. Biol.">
        <title>The genome of the clonal raider ant Cerapachys biroi.</title>
        <authorList>
            <person name="Oxley P.R."/>
            <person name="Ji L."/>
            <person name="Fetter-Pruneda I."/>
            <person name="McKenzie S.K."/>
            <person name="Li C."/>
            <person name="Hu H."/>
            <person name="Zhang G."/>
            <person name="Kronauer D.J."/>
        </authorList>
    </citation>
    <scope>NUCLEOTIDE SEQUENCE [LARGE SCALE GENOMIC DNA]</scope>
</reference>
<gene>
    <name evidence="1" type="ORF">X777_14610</name>
</gene>
<dbReference type="AlphaFoldDB" id="A0A026WZM0"/>
<name>A0A026WZM0_OOCBI</name>
<dbReference type="EMBL" id="KK107077">
    <property type="protein sequence ID" value="EZA60584.1"/>
    <property type="molecule type" value="Genomic_DNA"/>
</dbReference>
<organism evidence="1 2">
    <name type="scientific">Ooceraea biroi</name>
    <name type="common">Clonal raider ant</name>
    <name type="synonym">Cerapachys biroi</name>
    <dbReference type="NCBI Taxonomy" id="2015173"/>
    <lineage>
        <taxon>Eukaryota</taxon>
        <taxon>Metazoa</taxon>
        <taxon>Ecdysozoa</taxon>
        <taxon>Arthropoda</taxon>
        <taxon>Hexapoda</taxon>
        <taxon>Insecta</taxon>
        <taxon>Pterygota</taxon>
        <taxon>Neoptera</taxon>
        <taxon>Endopterygota</taxon>
        <taxon>Hymenoptera</taxon>
        <taxon>Apocrita</taxon>
        <taxon>Aculeata</taxon>
        <taxon>Formicoidea</taxon>
        <taxon>Formicidae</taxon>
        <taxon>Dorylinae</taxon>
        <taxon>Ooceraea</taxon>
    </lineage>
</organism>
<sequence length="89" mass="9774">RTVRLAHQITMAGDKVLSGDCRFVRRNYFPVARKEIVARVTMARNPLADGPPRTPMVVLSPLPCGVSKRGCPGLLFLSTALGERVLTRN</sequence>